<organism evidence="1 2">
    <name type="scientific">Rhizodiscina lignyota</name>
    <dbReference type="NCBI Taxonomy" id="1504668"/>
    <lineage>
        <taxon>Eukaryota</taxon>
        <taxon>Fungi</taxon>
        <taxon>Dikarya</taxon>
        <taxon>Ascomycota</taxon>
        <taxon>Pezizomycotina</taxon>
        <taxon>Dothideomycetes</taxon>
        <taxon>Pleosporomycetidae</taxon>
        <taxon>Aulographales</taxon>
        <taxon>Rhizodiscinaceae</taxon>
        <taxon>Rhizodiscina</taxon>
    </lineage>
</organism>
<dbReference type="PANTHER" id="PTHR24148">
    <property type="entry name" value="ANKYRIN REPEAT DOMAIN-CONTAINING PROTEIN 39 HOMOLOG-RELATED"/>
    <property type="match status" value="1"/>
</dbReference>
<dbReference type="PANTHER" id="PTHR24148:SF73">
    <property type="entry name" value="HET DOMAIN PROTEIN (AFU_ORTHOLOGUE AFUA_8G01020)"/>
    <property type="match status" value="1"/>
</dbReference>
<dbReference type="Proteomes" id="UP000799772">
    <property type="component" value="Unassembled WGS sequence"/>
</dbReference>
<dbReference type="EMBL" id="ML978121">
    <property type="protein sequence ID" value="KAF2104449.1"/>
    <property type="molecule type" value="Genomic_DNA"/>
</dbReference>
<accession>A0A9P4IRG8</accession>
<reference evidence="1" key="1">
    <citation type="journal article" date="2020" name="Stud. Mycol.">
        <title>101 Dothideomycetes genomes: a test case for predicting lifestyles and emergence of pathogens.</title>
        <authorList>
            <person name="Haridas S."/>
            <person name="Albert R."/>
            <person name="Binder M."/>
            <person name="Bloem J."/>
            <person name="Labutti K."/>
            <person name="Salamov A."/>
            <person name="Andreopoulos B."/>
            <person name="Baker S."/>
            <person name="Barry K."/>
            <person name="Bills G."/>
            <person name="Bluhm B."/>
            <person name="Cannon C."/>
            <person name="Castanera R."/>
            <person name="Culley D."/>
            <person name="Daum C."/>
            <person name="Ezra D."/>
            <person name="Gonzalez J."/>
            <person name="Henrissat B."/>
            <person name="Kuo A."/>
            <person name="Liang C."/>
            <person name="Lipzen A."/>
            <person name="Lutzoni F."/>
            <person name="Magnuson J."/>
            <person name="Mondo S."/>
            <person name="Nolan M."/>
            <person name="Ohm R."/>
            <person name="Pangilinan J."/>
            <person name="Park H.-J."/>
            <person name="Ramirez L."/>
            <person name="Alfaro M."/>
            <person name="Sun H."/>
            <person name="Tritt A."/>
            <person name="Yoshinaga Y."/>
            <person name="Zwiers L.-H."/>
            <person name="Turgeon B."/>
            <person name="Goodwin S."/>
            <person name="Spatafora J."/>
            <person name="Crous P."/>
            <person name="Grigoriev I."/>
        </authorList>
    </citation>
    <scope>NUCLEOTIDE SEQUENCE</scope>
    <source>
        <strain evidence="1">CBS 133067</strain>
    </source>
</reference>
<name>A0A9P4IRG8_9PEZI</name>
<evidence type="ECO:0000313" key="1">
    <source>
        <dbReference type="EMBL" id="KAF2104449.1"/>
    </source>
</evidence>
<evidence type="ECO:0000313" key="2">
    <source>
        <dbReference type="Proteomes" id="UP000799772"/>
    </source>
</evidence>
<protein>
    <recommendedName>
        <fullName evidence="3">Heterokaryon incompatibility domain-containing protein</fullName>
    </recommendedName>
</protein>
<sequence>MDTISSGVPLVGKETRLLELDEGQWTSPLIGRLVQSSLDANPGYTALSYVWGTAKRSRPIYLSGKAQYITPNLDAALRRVRKLHKRIVRQRLEKRPIPHAFTYLKALSNLKSPNDNQEGSACLHTIPMFHTPNSESARFQEEYFESVRLLICSSWWTRIWTVQEVVVPKNIVFLYGSETITWDAMSEAAARYQHHALGCCSKTVSVLPTAHTKVIQLYALLGLLNKSAISIRVDYQLDAPLVFINAAFDCIRTSQSLSILTLAGGQKYHGSLPSWVPDFGIPESTPFNTFADEQYRLYDAAKGTNAYNPRANNQSRPKHFLETRGTVIGTVVGISDPMIWDHEESCADVLGKWLWQGYGVRRFKPFPTDSKYETVFWRLICGDILPKKHPSTGFTRALLYDFSSYLSWLVFSNRSPLYGLVDPLWKSPDNAAVVETRLSILLGITSVAVLGNLIKEYSSKFSSGSPSEVRNRTRDFLWHLLKRLFPDENIQESFAEQFDRAIGISTARRRCFAWAPVAKHSHNDPLPLIYLHGLGPLDVCCGDSVVLLQGGRCPFVVRKRDVPLSSTLEQTRSYLQGFGLDFVLELSLKSAVLRAKEYGSENPSLATLEGELERLSTSLLHPFLKGECLGWECLDSKCLEDVKHLLLTKYCGQGSCLPGYDAHFIRWMLWMLKMTTFDQNWSGLFTRGPKDRRSQLEYAFFPLVQGLGLHHMLKDLIGPCILPGFMDGEALEGDVTWRDIFLR</sequence>
<comment type="caution">
    <text evidence="1">The sequence shown here is derived from an EMBL/GenBank/DDBJ whole genome shotgun (WGS) entry which is preliminary data.</text>
</comment>
<dbReference type="AlphaFoldDB" id="A0A9P4IRG8"/>
<keyword evidence="2" id="KW-1185">Reference proteome</keyword>
<evidence type="ECO:0008006" key="3">
    <source>
        <dbReference type="Google" id="ProtNLM"/>
    </source>
</evidence>
<dbReference type="OrthoDB" id="3799645at2759"/>
<dbReference type="InterPro" id="IPR052895">
    <property type="entry name" value="HetReg/Transcr_Mod"/>
</dbReference>
<proteinExistence type="predicted"/>
<gene>
    <name evidence="1" type="ORF">NA57DRAFT_51272</name>
</gene>